<dbReference type="RefSeq" id="XP_018336527.1">
    <property type="nucleotide sequence ID" value="XM_018481025.1"/>
</dbReference>
<dbReference type="GeneID" id="108745016"/>
<reference evidence="5" key="1">
    <citation type="submission" date="2025-08" db="UniProtKB">
        <authorList>
            <consortium name="RefSeq"/>
        </authorList>
    </citation>
    <scope>IDENTIFICATION</scope>
    <source>
        <tissue evidence="5">Entire body</tissue>
    </source>
</reference>
<evidence type="ECO:0000256" key="1">
    <source>
        <dbReference type="SAM" id="MobiDB-lite"/>
    </source>
</evidence>
<sequence>MLTDNYSCMIYVEPVRPRETLEGKIELVPSKGMRLAHAYIEYMGEAKCEWFLDKSVYRFPKRYPKGTKMKGSRIFYYSRHNIYNGEEFLPITSKKIFYFTTKFPHGPATWYGKYGSISYRLKITLKTSGFETFTHEEDILVLPNRDLTLEGYLLNECRRKAKRKYKFGSLQLGAVSVSVWLPLCGFAAGQSIPVLVTIDNYSEIKFGGLILVLTMIEIYRSRTPFPEIKTYRKDICRVVRMVDIVAGSYDYYALLEVDQTIPPTNQYNRCSSCHVIYEIWLTLQAAIPRYSGYGYPHLTLSGIPIIIGTTPLHTFPAKRVTAEVMDRLLSCRAPVVMEPPLTKEVEELRDFVDTELTGSIISNLTKQVEENHIEQTTAIANRDLLEAVSDSSESNSINPMSISSSSGTL</sequence>
<keyword evidence="2" id="KW-0472">Membrane</keyword>
<organism evidence="4 5">
    <name type="scientific">Agrilus planipennis</name>
    <name type="common">Emerald ash borer</name>
    <name type="synonym">Agrilus marcopoli</name>
    <dbReference type="NCBI Taxonomy" id="224129"/>
    <lineage>
        <taxon>Eukaryota</taxon>
        <taxon>Metazoa</taxon>
        <taxon>Ecdysozoa</taxon>
        <taxon>Arthropoda</taxon>
        <taxon>Hexapoda</taxon>
        <taxon>Insecta</taxon>
        <taxon>Pterygota</taxon>
        <taxon>Neoptera</taxon>
        <taxon>Endopterygota</taxon>
        <taxon>Coleoptera</taxon>
        <taxon>Polyphaga</taxon>
        <taxon>Elateriformia</taxon>
        <taxon>Buprestoidea</taxon>
        <taxon>Buprestidae</taxon>
        <taxon>Agrilinae</taxon>
        <taxon>Agrilus</taxon>
    </lineage>
</organism>
<evidence type="ECO:0000256" key="2">
    <source>
        <dbReference type="SAM" id="Phobius"/>
    </source>
</evidence>
<proteinExistence type="predicted"/>
<accession>A0A1W4XUR3</accession>
<dbReference type="OrthoDB" id="2333384at2759"/>
<gene>
    <name evidence="5" type="primary">LOC108745016</name>
</gene>
<feature type="domain" description="Arrestin C-terminal-like" evidence="3">
    <location>
        <begin position="173"/>
        <end position="311"/>
    </location>
</feature>
<dbReference type="PANTHER" id="PTHR11188">
    <property type="entry name" value="ARRESTIN DOMAIN CONTAINING PROTEIN"/>
    <property type="match status" value="1"/>
</dbReference>
<dbReference type="PANTHER" id="PTHR11188:SF176">
    <property type="entry name" value="ARRESTIN DOMAIN-CONTAINING PROTEIN 1"/>
    <property type="match status" value="1"/>
</dbReference>
<dbReference type="STRING" id="224129.A0A1W4XUR3"/>
<dbReference type="GO" id="GO:0005737">
    <property type="term" value="C:cytoplasm"/>
    <property type="evidence" value="ECO:0007669"/>
    <property type="project" value="TreeGrafter"/>
</dbReference>
<keyword evidence="2" id="KW-1133">Transmembrane helix</keyword>
<dbReference type="InterPro" id="IPR014756">
    <property type="entry name" value="Ig_E-set"/>
</dbReference>
<dbReference type="GO" id="GO:0015031">
    <property type="term" value="P:protein transport"/>
    <property type="evidence" value="ECO:0007669"/>
    <property type="project" value="TreeGrafter"/>
</dbReference>
<protein>
    <submittedName>
        <fullName evidence="5">Uncharacterized protein LOC108745016</fullName>
    </submittedName>
</protein>
<dbReference type="InterPro" id="IPR050357">
    <property type="entry name" value="Arrestin_domain-protein"/>
</dbReference>
<dbReference type="Gene3D" id="2.60.40.640">
    <property type="match status" value="2"/>
</dbReference>
<dbReference type="InterPro" id="IPR011022">
    <property type="entry name" value="Arrestin_C-like"/>
</dbReference>
<evidence type="ECO:0000259" key="3">
    <source>
        <dbReference type="Pfam" id="PF02752"/>
    </source>
</evidence>
<keyword evidence="4" id="KW-1185">Reference proteome</keyword>
<dbReference type="InParanoid" id="A0A1W4XUR3"/>
<evidence type="ECO:0000313" key="4">
    <source>
        <dbReference type="Proteomes" id="UP000192223"/>
    </source>
</evidence>
<dbReference type="SUPFAM" id="SSF81296">
    <property type="entry name" value="E set domains"/>
    <property type="match status" value="1"/>
</dbReference>
<dbReference type="Pfam" id="PF02752">
    <property type="entry name" value="Arrestin_C"/>
    <property type="match status" value="1"/>
</dbReference>
<dbReference type="InterPro" id="IPR014752">
    <property type="entry name" value="Arrestin-like_C"/>
</dbReference>
<evidence type="ECO:0000313" key="5">
    <source>
        <dbReference type="RefSeq" id="XP_018336527.1"/>
    </source>
</evidence>
<name>A0A1W4XUR3_AGRPL</name>
<dbReference type="Proteomes" id="UP000192223">
    <property type="component" value="Unplaced"/>
</dbReference>
<keyword evidence="2" id="KW-0812">Transmembrane</keyword>
<dbReference type="KEGG" id="apln:108745016"/>
<feature type="region of interest" description="Disordered" evidence="1">
    <location>
        <begin position="390"/>
        <end position="409"/>
    </location>
</feature>
<feature type="transmembrane region" description="Helical" evidence="2">
    <location>
        <begin position="168"/>
        <end position="189"/>
    </location>
</feature>
<dbReference type="AlphaFoldDB" id="A0A1W4XUR3"/>